<dbReference type="Pfam" id="PF25944">
    <property type="entry name" value="Beta-barrel_RND"/>
    <property type="match status" value="1"/>
</dbReference>
<name>A0A1H6QPC2_9BACT</name>
<dbReference type="Gene3D" id="1.10.287.470">
    <property type="entry name" value="Helix hairpin bin"/>
    <property type="match status" value="1"/>
</dbReference>
<feature type="domain" description="Multidrug resistance protein MdtA-like C-terminal permuted SH3" evidence="5">
    <location>
        <begin position="298"/>
        <end position="357"/>
    </location>
</feature>
<dbReference type="EMBL" id="FNXY01000001">
    <property type="protein sequence ID" value="SEI42077.1"/>
    <property type="molecule type" value="Genomic_DNA"/>
</dbReference>
<dbReference type="Pfam" id="PF25967">
    <property type="entry name" value="RND-MFP_C"/>
    <property type="match status" value="1"/>
</dbReference>
<reference evidence="6 7" key="1">
    <citation type="submission" date="2016-10" db="EMBL/GenBank/DDBJ databases">
        <authorList>
            <person name="de Groot N.N."/>
        </authorList>
    </citation>
    <scope>NUCLEOTIDE SEQUENCE [LARGE SCALE GENOMIC DNA]</scope>
    <source>
        <strain evidence="6 7">DSM 19938</strain>
    </source>
</reference>
<dbReference type="GO" id="GO:0005886">
    <property type="term" value="C:plasma membrane"/>
    <property type="evidence" value="ECO:0007669"/>
    <property type="project" value="TreeGrafter"/>
</dbReference>
<dbReference type="OrthoDB" id="9801814at2"/>
<protein>
    <submittedName>
        <fullName evidence="6">Membrane fusion protein, multidrug efflux system</fullName>
    </submittedName>
</protein>
<proteinExistence type="inferred from homology"/>
<gene>
    <name evidence="6" type="ORF">SAMN04487995_0575</name>
</gene>
<dbReference type="GO" id="GO:0046677">
    <property type="term" value="P:response to antibiotic"/>
    <property type="evidence" value="ECO:0007669"/>
    <property type="project" value="TreeGrafter"/>
</dbReference>
<comment type="similarity">
    <text evidence="2">Belongs to the membrane fusion protein (MFP) (TC 8.A.1) family.</text>
</comment>
<dbReference type="RefSeq" id="WP_090331735.1">
    <property type="nucleotide sequence ID" value="NZ_FNXY01000001.1"/>
</dbReference>
<dbReference type="PROSITE" id="PS51257">
    <property type="entry name" value="PROKAR_LIPOPROTEIN"/>
    <property type="match status" value="1"/>
</dbReference>
<evidence type="ECO:0000313" key="6">
    <source>
        <dbReference type="EMBL" id="SEI42077.1"/>
    </source>
</evidence>
<feature type="domain" description="Multidrug resistance protein MdtA-like beta-barrel" evidence="4">
    <location>
        <begin position="211"/>
        <end position="291"/>
    </location>
</feature>
<dbReference type="InterPro" id="IPR058625">
    <property type="entry name" value="MdtA-like_BSH"/>
</dbReference>
<dbReference type="InterPro" id="IPR058626">
    <property type="entry name" value="MdtA-like_b-barrel"/>
</dbReference>
<organism evidence="6 7">
    <name type="scientific">Dyadobacter koreensis</name>
    <dbReference type="NCBI Taxonomy" id="408657"/>
    <lineage>
        <taxon>Bacteria</taxon>
        <taxon>Pseudomonadati</taxon>
        <taxon>Bacteroidota</taxon>
        <taxon>Cytophagia</taxon>
        <taxon>Cytophagales</taxon>
        <taxon>Spirosomataceae</taxon>
        <taxon>Dyadobacter</taxon>
    </lineage>
</organism>
<dbReference type="InterPro" id="IPR006143">
    <property type="entry name" value="RND_pump_MFP"/>
</dbReference>
<dbReference type="Gene3D" id="2.40.420.20">
    <property type="match status" value="1"/>
</dbReference>
<evidence type="ECO:0000256" key="2">
    <source>
        <dbReference type="ARBA" id="ARBA00009477"/>
    </source>
</evidence>
<dbReference type="Pfam" id="PF25917">
    <property type="entry name" value="BSH_RND"/>
    <property type="match status" value="1"/>
</dbReference>
<dbReference type="Proteomes" id="UP000199532">
    <property type="component" value="Unassembled WGS sequence"/>
</dbReference>
<evidence type="ECO:0000259" key="4">
    <source>
        <dbReference type="Pfam" id="PF25944"/>
    </source>
</evidence>
<sequence length="380" mass="40823">MFLNTTKYYTAVLSVLVLASCGKKNDQQAAMQGPPPVNVTLQEVTSTDAVYHDNYPGTVTALNQIELRPQVTGFITGIHFQDGSRVRKGQLLYTVDAQLYSANYEQAVANLNVQKANVVKAQKDADRYHELDKNDAVAKQLVDNADAALEVAKRQAEAAQANISAVSTSVRYTKVTAPFDGVIGISLVKVGAAVTAGQTVLNTVSTDGQLAVDFNLDQKEIFRFTNLLKTSNAKDSTFTLAFGKDIYPFPGKLQLIDRAVDPQTGSIKARLVFPNKDNMLRSGMTGTVRVRNNASAQSVIIPYKAVTEQLGEFFVYVAGDSSKVTQRKLVLGEPIGANIIVKEGLKAGEKIAVEGVQNLREGAVINTAPPAAAQTKGATK</sequence>
<comment type="subcellular location">
    <subcellularLocation>
        <location evidence="1">Cell envelope</location>
    </subcellularLocation>
</comment>
<evidence type="ECO:0000259" key="5">
    <source>
        <dbReference type="Pfam" id="PF25967"/>
    </source>
</evidence>
<dbReference type="STRING" id="408657.SAMN04487995_0575"/>
<dbReference type="NCBIfam" id="TIGR01730">
    <property type="entry name" value="RND_mfp"/>
    <property type="match status" value="1"/>
</dbReference>
<keyword evidence="7" id="KW-1185">Reference proteome</keyword>
<dbReference type="Gene3D" id="2.40.50.100">
    <property type="match status" value="1"/>
</dbReference>
<evidence type="ECO:0000256" key="1">
    <source>
        <dbReference type="ARBA" id="ARBA00004196"/>
    </source>
</evidence>
<evidence type="ECO:0000259" key="3">
    <source>
        <dbReference type="Pfam" id="PF25917"/>
    </source>
</evidence>
<evidence type="ECO:0000313" key="7">
    <source>
        <dbReference type="Proteomes" id="UP000199532"/>
    </source>
</evidence>
<accession>A0A1H6QPC2</accession>
<dbReference type="SUPFAM" id="SSF111369">
    <property type="entry name" value="HlyD-like secretion proteins"/>
    <property type="match status" value="1"/>
</dbReference>
<feature type="domain" description="Multidrug resistance protein MdtA-like barrel-sandwich hybrid" evidence="3">
    <location>
        <begin position="63"/>
        <end position="204"/>
    </location>
</feature>
<dbReference type="PANTHER" id="PTHR30158">
    <property type="entry name" value="ACRA/E-RELATED COMPONENT OF DRUG EFFLUX TRANSPORTER"/>
    <property type="match status" value="1"/>
</dbReference>
<dbReference type="GO" id="GO:0022857">
    <property type="term" value="F:transmembrane transporter activity"/>
    <property type="evidence" value="ECO:0007669"/>
    <property type="project" value="InterPro"/>
</dbReference>
<dbReference type="Gene3D" id="2.40.30.170">
    <property type="match status" value="1"/>
</dbReference>
<dbReference type="GO" id="GO:0030313">
    <property type="term" value="C:cell envelope"/>
    <property type="evidence" value="ECO:0007669"/>
    <property type="project" value="UniProtKB-SubCell"/>
</dbReference>
<dbReference type="InterPro" id="IPR058627">
    <property type="entry name" value="MdtA-like_C"/>
</dbReference>
<dbReference type="AlphaFoldDB" id="A0A1H6QPC2"/>